<gene>
    <name evidence="1" type="ORF">PCAR00345_LOCUS19319</name>
</gene>
<proteinExistence type="predicted"/>
<dbReference type="EMBL" id="HBIZ01030325">
    <property type="protein sequence ID" value="CAE0766707.1"/>
    <property type="molecule type" value="Transcribed_RNA"/>
</dbReference>
<accession>A0A7S4F1W7</accession>
<organism evidence="1">
    <name type="scientific">Chrysotila carterae</name>
    <name type="common">Marine alga</name>
    <name type="synonym">Syracosphaera carterae</name>
    <dbReference type="NCBI Taxonomy" id="13221"/>
    <lineage>
        <taxon>Eukaryota</taxon>
        <taxon>Haptista</taxon>
        <taxon>Haptophyta</taxon>
        <taxon>Prymnesiophyceae</taxon>
        <taxon>Isochrysidales</taxon>
        <taxon>Isochrysidaceae</taxon>
        <taxon>Chrysotila</taxon>
    </lineage>
</organism>
<sequence>MQHCMHRYDGGGTYFYALRRAVRPEQGQLLAFSGALLHGGEPIVRGVRYVLAAFLYIEGEEPDRELGTARSMDLNCPKAAAERNGGHVGRKRSRALLAEEAQQPESFSFGFG</sequence>
<dbReference type="AlphaFoldDB" id="A0A7S4F1W7"/>
<reference evidence="1" key="1">
    <citation type="submission" date="2021-01" db="EMBL/GenBank/DDBJ databases">
        <authorList>
            <person name="Corre E."/>
            <person name="Pelletier E."/>
            <person name="Niang G."/>
            <person name="Scheremetjew M."/>
            <person name="Finn R."/>
            <person name="Kale V."/>
            <person name="Holt S."/>
            <person name="Cochrane G."/>
            <person name="Meng A."/>
            <person name="Brown T."/>
            <person name="Cohen L."/>
        </authorList>
    </citation>
    <scope>NUCLEOTIDE SEQUENCE</scope>
    <source>
        <strain evidence="1">CCMP645</strain>
    </source>
</reference>
<name>A0A7S4F1W7_CHRCT</name>
<protein>
    <submittedName>
        <fullName evidence="1">Uncharacterized protein</fullName>
    </submittedName>
</protein>
<dbReference type="Gene3D" id="2.60.120.620">
    <property type="entry name" value="q2cbj1_9rhob like domain"/>
    <property type="match status" value="1"/>
</dbReference>
<evidence type="ECO:0000313" key="1">
    <source>
        <dbReference type="EMBL" id="CAE0766707.1"/>
    </source>
</evidence>